<keyword evidence="2" id="KW-1185">Reference proteome</keyword>
<evidence type="ECO:0000313" key="2">
    <source>
        <dbReference type="Proteomes" id="UP000283269"/>
    </source>
</evidence>
<reference evidence="1 2" key="1">
    <citation type="journal article" date="2018" name="Evol. Lett.">
        <title>Horizontal gene cluster transfer increased hallucinogenic mushroom diversity.</title>
        <authorList>
            <person name="Reynolds H.T."/>
            <person name="Vijayakumar V."/>
            <person name="Gluck-Thaler E."/>
            <person name="Korotkin H.B."/>
            <person name="Matheny P.B."/>
            <person name="Slot J.C."/>
        </authorList>
    </citation>
    <scope>NUCLEOTIDE SEQUENCE [LARGE SCALE GENOMIC DNA]</scope>
    <source>
        <strain evidence="1 2">2631</strain>
    </source>
</reference>
<comment type="caution">
    <text evidence="1">The sequence shown here is derived from an EMBL/GenBank/DDBJ whole genome shotgun (WGS) entry which is preliminary data.</text>
</comment>
<name>A0A409X563_PSICY</name>
<dbReference type="InParanoid" id="A0A409X563"/>
<sequence length="73" mass="7928">MPDKDNVGHACFECNQKKKKCPLAATSVPHLGYGTIINTEMEKVFAGKELNLDVPVVGGTSKILNSSMHSRKI</sequence>
<protein>
    <submittedName>
        <fullName evidence="1">Uncharacterized protein</fullName>
    </submittedName>
</protein>
<accession>A0A409X563</accession>
<dbReference type="EMBL" id="NHYD01002599">
    <property type="protein sequence ID" value="PPQ85916.1"/>
    <property type="molecule type" value="Genomic_DNA"/>
</dbReference>
<dbReference type="AlphaFoldDB" id="A0A409X563"/>
<proteinExistence type="predicted"/>
<organism evidence="1 2">
    <name type="scientific">Psilocybe cyanescens</name>
    <dbReference type="NCBI Taxonomy" id="93625"/>
    <lineage>
        <taxon>Eukaryota</taxon>
        <taxon>Fungi</taxon>
        <taxon>Dikarya</taxon>
        <taxon>Basidiomycota</taxon>
        <taxon>Agaricomycotina</taxon>
        <taxon>Agaricomycetes</taxon>
        <taxon>Agaricomycetidae</taxon>
        <taxon>Agaricales</taxon>
        <taxon>Agaricineae</taxon>
        <taxon>Strophariaceae</taxon>
        <taxon>Psilocybe</taxon>
    </lineage>
</organism>
<gene>
    <name evidence="1" type="ORF">CVT25_014792</name>
</gene>
<evidence type="ECO:0000313" key="1">
    <source>
        <dbReference type="EMBL" id="PPQ85916.1"/>
    </source>
</evidence>
<dbReference type="Proteomes" id="UP000283269">
    <property type="component" value="Unassembled WGS sequence"/>
</dbReference>